<keyword evidence="3" id="KW-1185">Reference proteome</keyword>
<feature type="region of interest" description="Disordered" evidence="1">
    <location>
        <begin position="92"/>
        <end position="119"/>
    </location>
</feature>
<dbReference type="Proteomes" id="UP000243459">
    <property type="component" value="Chromosome 3"/>
</dbReference>
<dbReference type="AlphaFoldDB" id="A0A5P1FHU6"/>
<organism evidence="2 3">
    <name type="scientific">Asparagus officinalis</name>
    <name type="common">Garden asparagus</name>
    <dbReference type="NCBI Taxonomy" id="4686"/>
    <lineage>
        <taxon>Eukaryota</taxon>
        <taxon>Viridiplantae</taxon>
        <taxon>Streptophyta</taxon>
        <taxon>Embryophyta</taxon>
        <taxon>Tracheophyta</taxon>
        <taxon>Spermatophyta</taxon>
        <taxon>Magnoliopsida</taxon>
        <taxon>Liliopsida</taxon>
        <taxon>Asparagales</taxon>
        <taxon>Asparagaceae</taxon>
        <taxon>Asparagoideae</taxon>
        <taxon>Asparagus</taxon>
    </lineage>
</organism>
<name>A0A5P1FHU6_ASPOF</name>
<dbReference type="EMBL" id="CM007383">
    <property type="protein sequence ID" value="ONK76469.1"/>
    <property type="molecule type" value="Genomic_DNA"/>
</dbReference>
<proteinExistence type="predicted"/>
<reference evidence="3" key="1">
    <citation type="journal article" date="2017" name="Nat. Commun.">
        <title>The asparagus genome sheds light on the origin and evolution of a young Y chromosome.</title>
        <authorList>
            <person name="Harkess A."/>
            <person name="Zhou J."/>
            <person name="Xu C."/>
            <person name="Bowers J.E."/>
            <person name="Van der Hulst R."/>
            <person name="Ayyampalayam S."/>
            <person name="Mercati F."/>
            <person name="Riccardi P."/>
            <person name="McKain M.R."/>
            <person name="Kakrana A."/>
            <person name="Tang H."/>
            <person name="Ray J."/>
            <person name="Groenendijk J."/>
            <person name="Arikit S."/>
            <person name="Mathioni S.M."/>
            <person name="Nakano M."/>
            <person name="Shan H."/>
            <person name="Telgmann-Rauber A."/>
            <person name="Kanno A."/>
            <person name="Yue Z."/>
            <person name="Chen H."/>
            <person name="Li W."/>
            <person name="Chen Y."/>
            <person name="Xu X."/>
            <person name="Zhang Y."/>
            <person name="Luo S."/>
            <person name="Chen H."/>
            <person name="Gao J."/>
            <person name="Mao Z."/>
            <person name="Pires J.C."/>
            <person name="Luo M."/>
            <person name="Kudrna D."/>
            <person name="Wing R.A."/>
            <person name="Meyers B.C."/>
            <person name="Yi K."/>
            <person name="Kong H."/>
            <person name="Lavrijsen P."/>
            <person name="Sunseri F."/>
            <person name="Falavigna A."/>
            <person name="Ye Y."/>
            <person name="Leebens-Mack J.H."/>
            <person name="Chen G."/>
        </authorList>
    </citation>
    <scope>NUCLEOTIDE SEQUENCE [LARGE SCALE GENOMIC DNA]</scope>
    <source>
        <strain evidence="3">cv. DH0086</strain>
    </source>
</reference>
<accession>A0A5P1FHU6</accession>
<evidence type="ECO:0000256" key="1">
    <source>
        <dbReference type="SAM" id="MobiDB-lite"/>
    </source>
</evidence>
<dbReference type="Gramene" id="ONK76469">
    <property type="protein sequence ID" value="ONK76469"/>
    <property type="gene ID" value="A4U43_C03F28280"/>
</dbReference>
<gene>
    <name evidence="2" type="ORF">A4U43_C03F28280</name>
</gene>
<sequence length="119" mass="13384">MPQVQSNIPFTCSNRITIEEENYTETRICIFRSLLIEVLMLIDAGFFKHHFPYYLLSQNNVAVSFEKDPNVQSLELHYNACNASLLPCSSDGVDDTHQSTSSLVQKTIPAGRQASSEDI</sequence>
<evidence type="ECO:0000313" key="2">
    <source>
        <dbReference type="EMBL" id="ONK76469.1"/>
    </source>
</evidence>
<protein>
    <submittedName>
        <fullName evidence="2">Uncharacterized protein</fullName>
    </submittedName>
</protein>
<evidence type="ECO:0000313" key="3">
    <source>
        <dbReference type="Proteomes" id="UP000243459"/>
    </source>
</evidence>